<name>A0ABP4FHW9_9ACTN</name>
<keyword evidence="1" id="KW-0812">Transmembrane</keyword>
<keyword evidence="1" id="KW-1133">Transmembrane helix</keyword>
<dbReference type="Proteomes" id="UP001501371">
    <property type="component" value="Unassembled WGS sequence"/>
</dbReference>
<proteinExistence type="predicted"/>
<feature type="transmembrane region" description="Helical" evidence="1">
    <location>
        <begin position="173"/>
        <end position="193"/>
    </location>
</feature>
<keyword evidence="1" id="KW-0472">Membrane</keyword>
<dbReference type="EMBL" id="BAAAKV010000038">
    <property type="protein sequence ID" value="GAA1180675.1"/>
    <property type="molecule type" value="Genomic_DNA"/>
</dbReference>
<evidence type="ECO:0000313" key="2">
    <source>
        <dbReference type="EMBL" id="GAA1180675.1"/>
    </source>
</evidence>
<evidence type="ECO:0000313" key="3">
    <source>
        <dbReference type="Proteomes" id="UP001501371"/>
    </source>
</evidence>
<evidence type="ECO:0000256" key="1">
    <source>
        <dbReference type="SAM" id="Phobius"/>
    </source>
</evidence>
<gene>
    <name evidence="2" type="ORF">GCM10009654_42350</name>
</gene>
<protein>
    <submittedName>
        <fullName evidence="2">Uncharacterized protein</fullName>
    </submittedName>
</protein>
<keyword evidence="3" id="KW-1185">Reference proteome</keyword>
<organism evidence="2 3">
    <name type="scientific">Streptomyces hebeiensis</name>
    <dbReference type="NCBI Taxonomy" id="229486"/>
    <lineage>
        <taxon>Bacteria</taxon>
        <taxon>Bacillati</taxon>
        <taxon>Actinomycetota</taxon>
        <taxon>Actinomycetes</taxon>
        <taxon>Kitasatosporales</taxon>
        <taxon>Streptomycetaceae</taxon>
        <taxon>Streptomyces</taxon>
    </lineage>
</organism>
<accession>A0ABP4FHW9</accession>
<reference evidence="3" key="1">
    <citation type="journal article" date="2019" name="Int. J. Syst. Evol. Microbiol.">
        <title>The Global Catalogue of Microorganisms (GCM) 10K type strain sequencing project: providing services to taxonomists for standard genome sequencing and annotation.</title>
        <authorList>
            <consortium name="The Broad Institute Genomics Platform"/>
            <consortium name="The Broad Institute Genome Sequencing Center for Infectious Disease"/>
            <person name="Wu L."/>
            <person name="Ma J."/>
        </authorList>
    </citation>
    <scope>NUCLEOTIDE SEQUENCE [LARGE SCALE GENOMIC DNA]</scope>
    <source>
        <strain evidence="3">JCM 12696</strain>
    </source>
</reference>
<comment type="caution">
    <text evidence="2">The sequence shown here is derived from an EMBL/GenBank/DDBJ whole genome shotgun (WGS) entry which is preliminary data.</text>
</comment>
<sequence length="196" mass="21070">MTYATQTSATQTSTTYKVTVVAEGPVNGTTARVLLGAWETYTPGGALYRLRQQAHRIADGLDPHPRAAWVADAGRVLVPVGAHMPDVPSALRAWCDDHRQQEAARRRLDRGERFTVGAADHSGRYTLTAQPTEVTAAPSTAPSTASPLVAPVRRRRRTRPRGRARHRAPRHHLEALAVTLGAVVGILALAVAIGRG</sequence>